<keyword evidence="6" id="KW-0342">GTP-binding</keyword>
<dbReference type="GO" id="GO:0032259">
    <property type="term" value="P:methylation"/>
    <property type="evidence" value="ECO:0000318"/>
    <property type="project" value="GO_Central"/>
</dbReference>
<feature type="domain" description="O-methyltransferase C-terminal" evidence="9">
    <location>
        <begin position="92"/>
        <end position="193"/>
    </location>
</feature>
<dbReference type="InterPro" id="IPR005225">
    <property type="entry name" value="Small_GTP-bd"/>
</dbReference>
<dbReference type="SMART" id="SM00174">
    <property type="entry name" value="RHO"/>
    <property type="match status" value="1"/>
</dbReference>
<dbReference type="InterPro" id="IPR012967">
    <property type="entry name" value="COMT_dimerisation"/>
</dbReference>
<dbReference type="InterPro" id="IPR016461">
    <property type="entry name" value="COMT-like"/>
</dbReference>
<dbReference type="SUPFAM" id="SSF46785">
    <property type="entry name" value="Winged helix' DNA-binding domain"/>
    <property type="match status" value="1"/>
</dbReference>
<dbReference type="GO" id="GO:0008171">
    <property type="term" value="F:O-methyltransferase activity"/>
    <property type="evidence" value="ECO:0000318"/>
    <property type="project" value="GO_Central"/>
</dbReference>
<proteinExistence type="inferred from homology"/>
<dbReference type="InterPro" id="IPR027417">
    <property type="entry name" value="P-loop_NTPase"/>
</dbReference>
<dbReference type="PROSITE" id="PS51421">
    <property type="entry name" value="RAS"/>
    <property type="match status" value="1"/>
</dbReference>
<dbReference type="Gene3D" id="1.10.10.10">
    <property type="entry name" value="Winged helix-like DNA-binding domain superfamily/Winged helix DNA-binding domain"/>
    <property type="match status" value="1"/>
</dbReference>
<dbReference type="Proteomes" id="UP000004994">
    <property type="component" value="Chromosome 6"/>
</dbReference>
<dbReference type="GO" id="GO:0046983">
    <property type="term" value="F:protein dimerization activity"/>
    <property type="evidence" value="ECO:0007669"/>
    <property type="project" value="InterPro"/>
</dbReference>
<sequence>MQPLSSSVLPFVLHSTIELNVFEILAKANDIQLSSSQIVSKMPCNNPIDTVNMLDRMLYLLSTYFLLTCSLNNNNNVRLYGLHQWEICLFGLKVAILEGGLPFERIHGVNTFEYFEMDHTYSGVFNKAMFNHTTLMMKKILDKYKGFENIKTLVDVGGGLASNLKMITTKYPTIKGTNFDVPHVVQHAPTYKETGVGKTCLLYQLTSARFKPVYEVTIGAEFGSRTITVDQKPIKLQIWDTAGQEKFRSLTRYFYRGAVGALLVYDVTKRQTFQQLPNWLEDLRKHGDEKLTVMVVGNKCDLDEETRAVSKEEGEEFAKRNKCLFMEVSARTAKNVEAAFGSAAEEICEKIGKGDFGTVEGYKGITIGNWRGKRVEHVGGDMFESVPKGDAIFMKWILHDWTDSQCVKLLKKCYDSTPSKNGKVIVVEAILPVQPDPRHTSVVISQTDLIMLAQTSGGKERSKNEFQFLANQAGFNGISFICTFGSWNSTSRSTLFTI</sequence>
<dbReference type="SUPFAM" id="SSF52540">
    <property type="entry name" value="P-loop containing nucleoside triphosphate hydrolases"/>
    <property type="match status" value="1"/>
</dbReference>
<keyword evidence="2" id="KW-0489">Methyltransferase</keyword>
<dbReference type="PROSITE" id="PS51420">
    <property type="entry name" value="RHO"/>
    <property type="match status" value="1"/>
</dbReference>
<reference evidence="11" key="1">
    <citation type="journal article" date="2012" name="Nature">
        <title>The tomato genome sequence provides insights into fleshy fruit evolution.</title>
        <authorList>
            <consortium name="Tomato Genome Consortium"/>
        </authorList>
    </citation>
    <scope>NUCLEOTIDE SEQUENCE [LARGE SCALE GENOMIC DNA]</scope>
    <source>
        <strain evidence="11">cv. Heinz 1706</strain>
    </source>
</reference>
<dbReference type="GO" id="GO:0008757">
    <property type="term" value="F:S-adenosylmethionine-dependent methyltransferase activity"/>
    <property type="evidence" value="ECO:0000318"/>
    <property type="project" value="GO_Central"/>
</dbReference>
<comment type="similarity">
    <text evidence="1">Belongs to the disease resistance NB-LRR family.</text>
</comment>
<dbReference type="SMART" id="SM00175">
    <property type="entry name" value="RAB"/>
    <property type="match status" value="1"/>
</dbReference>
<accession>A0A3Q7GX65</accession>
<dbReference type="InterPro" id="IPR036388">
    <property type="entry name" value="WH-like_DNA-bd_sf"/>
</dbReference>
<comment type="similarity">
    <text evidence="8">Belongs to the class I-like SAM-binding methyltransferase superfamily. Cation-independent O-methyltransferase family. COMT subfamily.</text>
</comment>
<keyword evidence="4" id="KW-0949">S-adenosyl-L-methionine</keyword>
<evidence type="ECO:0000256" key="8">
    <source>
        <dbReference type="ARBA" id="ARBA00034481"/>
    </source>
</evidence>
<evidence type="ECO:0000256" key="1">
    <source>
        <dbReference type="ARBA" id="ARBA00008894"/>
    </source>
</evidence>
<dbReference type="Pfam" id="PF00071">
    <property type="entry name" value="Ras"/>
    <property type="match status" value="1"/>
</dbReference>
<dbReference type="SMART" id="SM00176">
    <property type="entry name" value="RAN"/>
    <property type="match status" value="1"/>
</dbReference>
<feature type="domain" description="O-methyltransferase C-terminal" evidence="9">
    <location>
        <begin position="373"/>
        <end position="476"/>
    </location>
</feature>
<dbReference type="EnsemblPlants" id="Solyc06g060210.2.1">
    <property type="protein sequence ID" value="Solyc06g060210.2.1"/>
    <property type="gene ID" value="Solyc06g060210.2"/>
</dbReference>
<dbReference type="SUPFAM" id="SSF53335">
    <property type="entry name" value="S-adenosyl-L-methionine-dependent methyltransferases"/>
    <property type="match status" value="2"/>
</dbReference>
<name>A0A3Q7GX65_SOLLC</name>
<evidence type="ECO:0000256" key="7">
    <source>
        <dbReference type="ARBA" id="ARBA00023288"/>
    </source>
</evidence>
<protein>
    <recommendedName>
        <fullName evidence="13">O-methyltransferase domain-containing protein</fullName>
    </recommendedName>
</protein>
<evidence type="ECO:0008006" key="13">
    <source>
        <dbReference type="Google" id="ProtNLM"/>
    </source>
</evidence>
<keyword evidence="7" id="KW-0449">Lipoprotein</keyword>
<dbReference type="PRINTS" id="PR00449">
    <property type="entry name" value="RASTRNSFRMNG"/>
</dbReference>
<dbReference type="Gramene" id="Solyc06g060210.2.1">
    <property type="protein sequence ID" value="Solyc06g060210.2.1"/>
    <property type="gene ID" value="Solyc06g060210.2"/>
</dbReference>
<dbReference type="AlphaFoldDB" id="A0A3Q7GX65"/>
<dbReference type="PANTHER" id="PTHR11746">
    <property type="entry name" value="O-METHYLTRANSFERASE"/>
    <property type="match status" value="1"/>
</dbReference>
<evidence type="ECO:0000259" key="9">
    <source>
        <dbReference type="Pfam" id="PF00891"/>
    </source>
</evidence>
<dbReference type="PROSITE" id="PS51419">
    <property type="entry name" value="RAB"/>
    <property type="match status" value="1"/>
</dbReference>
<dbReference type="NCBIfam" id="TIGR00231">
    <property type="entry name" value="small_GTP"/>
    <property type="match status" value="1"/>
</dbReference>
<evidence type="ECO:0000256" key="3">
    <source>
        <dbReference type="ARBA" id="ARBA00022679"/>
    </source>
</evidence>
<evidence type="ECO:0000256" key="4">
    <source>
        <dbReference type="ARBA" id="ARBA00022691"/>
    </source>
</evidence>
<keyword evidence="5" id="KW-0547">Nucleotide-binding</keyword>
<dbReference type="GO" id="GO:0005525">
    <property type="term" value="F:GTP binding"/>
    <property type="evidence" value="ECO:0007669"/>
    <property type="project" value="UniProtKB-KW"/>
</dbReference>
<evidence type="ECO:0000256" key="6">
    <source>
        <dbReference type="ARBA" id="ARBA00023134"/>
    </source>
</evidence>
<dbReference type="InParanoid" id="A0A3Q7GX65"/>
<evidence type="ECO:0000256" key="5">
    <source>
        <dbReference type="ARBA" id="ARBA00022741"/>
    </source>
</evidence>
<dbReference type="InterPro" id="IPR036390">
    <property type="entry name" value="WH_DNA-bd_sf"/>
</dbReference>
<dbReference type="Gene3D" id="3.40.50.150">
    <property type="entry name" value="Vaccinia Virus protein VP39"/>
    <property type="match status" value="2"/>
</dbReference>
<dbReference type="GO" id="GO:0003924">
    <property type="term" value="F:GTPase activity"/>
    <property type="evidence" value="ECO:0007669"/>
    <property type="project" value="InterPro"/>
</dbReference>
<organism evidence="11">
    <name type="scientific">Solanum lycopersicum</name>
    <name type="common">Tomato</name>
    <name type="synonym">Lycopersicon esculentum</name>
    <dbReference type="NCBI Taxonomy" id="4081"/>
    <lineage>
        <taxon>Eukaryota</taxon>
        <taxon>Viridiplantae</taxon>
        <taxon>Streptophyta</taxon>
        <taxon>Embryophyta</taxon>
        <taxon>Tracheophyta</taxon>
        <taxon>Spermatophyta</taxon>
        <taxon>Magnoliopsida</taxon>
        <taxon>eudicotyledons</taxon>
        <taxon>Gunneridae</taxon>
        <taxon>Pentapetalae</taxon>
        <taxon>asterids</taxon>
        <taxon>lamiids</taxon>
        <taxon>Solanales</taxon>
        <taxon>Solanaceae</taxon>
        <taxon>Solanoideae</taxon>
        <taxon>Solaneae</taxon>
        <taxon>Solanum</taxon>
        <taxon>Solanum subgen. Lycopersicon</taxon>
    </lineage>
</organism>
<dbReference type="Pfam" id="PF08100">
    <property type="entry name" value="Dimerisation"/>
    <property type="match status" value="1"/>
</dbReference>
<dbReference type="PROSITE" id="PS51683">
    <property type="entry name" value="SAM_OMT_II"/>
    <property type="match status" value="1"/>
</dbReference>
<dbReference type="Gene3D" id="3.40.50.300">
    <property type="entry name" value="P-loop containing nucleotide triphosphate hydrolases"/>
    <property type="match status" value="1"/>
</dbReference>
<dbReference type="SMART" id="SM00173">
    <property type="entry name" value="RAS"/>
    <property type="match status" value="1"/>
</dbReference>
<dbReference type="OMA" id="NCENESI"/>
<evidence type="ECO:0000256" key="2">
    <source>
        <dbReference type="ARBA" id="ARBA00022603"/>
    </source>
</evidence>
<keyword evidence="12" id="KW-1185">Reference proteome</keyword>
<keyword evidence="3" id="KW-0808">Transferase</keyword>
<dbReference type="GO" id="GO:0009813">
    <property type="term" value="P:flavonoid biosynthetic process"/>
    <property type="evidence" value="ECO:0007669"/>
    <property type="project" value="UniProtKB-ARBA"/>
</dbReference>
<feature type="domain" description="O-methyltransferase dimerisation" evidence="10">
    <location>
        <begin position="4"/>
        <end position="82"/>
    </location>
</feature>
<dbReference type="Pfam" id="PF00891">
    <property type="entry name" value="Methyltransf_2"/>
    <property type="match status" value="2"/>
</dbReference>
<dbReference type="InterPro" id="IPR001806">
    <property type="entry name" value="Small_GTPase"/>
</dbReference>
<dbReference type="InterPro" id="IPR001077">
    <property type="entry name" value="COMT_C"/>
</dbReference>
<dbReference type="InterPro" id="IPR029063">
    <property type="entry name" value="SAM-dependent_MTases_sf"/>
</dbReference>
<evidence type="ECO:0000313" key="11">
    <source>
        <dbReference type="EnsemblPlants" id="Solyc06g060210.2.1"/>
    </source>
</evidence>
<evidence type="ECO:0000259" key="10">
    <source>
        <dbReference type="Pfam" id="PF08100"/>
    </source>
</evidence>
<dbReference type="PaxDb" id="4081-Solyc06g060210.1.1"/>
<dbReference type="FunFam" id="3.40.50.300:FF:001129">
    <property type="entry name" value="ras-related protein Rab-44 isoform X2"/>
    <property type="match status" value="1"/>
</dbReference>
<evidence type="ECO:0000313" key="12">
    <source>
        <dbReference type="Proteomes" id="UP000004994"/>
    </source>
</evidence>
<reference evidence="11" key="2">
    <citation type="submission" date="2019-01" db="UniProtKB">
        <authorList>
            <consortium name="EnsemblPlants"/>
        </authorList>
    </citation>
    <scope>IDENTIFICATION</scope>
    <source>
        <strain evidence="11">cv. Heinz 1706</strain>
    </source>
</reference>
<dbReference type="FunFam" id="1.10.10.10:FF:000357">
    <property type="entry name" value="Caffeic acid 3-O-methyltransferase"/>
    <property type="match status" value="1"/>
</dbReference>